<dbReference type="RefSeq" id="WP_083877729.1">
    <property type="nucleotide sequence ID" value="NZ_CP035467.1"/>
</dbReference>
<dbReference type="EMBL" id="CP035467">
    <property type="protein sequence ID" value="QCW81054.1"/>
    <property type="molecule type" value="Genomic_DNA"/>
</dbReference>
<evidence type="ECO:0000313" key="1">
    <source>
        <dbReference type="EMBL" id="QCW81054.1"/>
    </source>
</evidence>
<dbReference type="InterPro" id="IPR026368">
    <property type="entry name" value="SWIM_PBPRA1643"/>
</dbReference>
<dbReference type="Gene3D" id="3.10.450.50">
    <property type="match status" value="1"/>
</dbReference>
<organism evidence="1 2">
    <name type="scientific">Methylotuvimicrobium buryatense</name>
    <name type="common">Methylomicrobium buryatense</name>
    <dbReference type="NCBI Taxonomy" id="95641"/>
    <lineage>
        <taxon>Bacteria</taxon>
        <taxon>Pseudomonadati</taxon>
        <taxon>Pseudomonadota</taxon>
        <taxon>Gammaproteobacteria</taxon>
        <taxon>Methylococcales</taxon>
        <taxon>Methylococcaceae</taxon>
        <taxon>Methylotuvimicrobium</taxon>
    </lineage>
</organism>
<gene>
    <name evidence="1" type="ORF">EQU24_01395</name>
</gene>
<dbReference type="KEGG" id="mbur:EQU24_01395"/>
<keyword evidence="2" id="KW-1185">Reference proteome</keyword>
<dbReference type="Proteomes" id="UP000305881">
    <property type="component" value="Chromosome"/>
</dbReference>
<name>A0A4P9UIY1_METBY</name>
<dbReference type="SUPFAM" id="SSF103642">
    <property type="entry name" value="Sec-C motif"/>
    <property type="match status" value="1"/>
</dbReference>
<dbReference type="InterPro" id="IPR004027">
    <property type="entry name" value="SEC_C_motif"/>
</dbReference>
<evidence type="ECO:0008006" key="3">
    <source>
        <dbReference type="Google" id="ProtNLM"/>
    </source>
</evidence>
<evidence type="ECO:0000313" key="2">
    <source>
        <dbReference type="Proteomes" id="UP000305881"/>
    </source>
</evidence>
<dbReference type="PANTHER" id="PTHR33747">
    <property type="entry name" value="UPF0225 PROTEIN SCO1677"/>
    <property type="match status" value="1"/>
</dbReference>
<dbReference type="NCBIfam" id="TIGR04102">
    <property type="entry name" value="SWIM_PBPRA1643"/>
    <property type="match status" value="1"/>
</dbReference>
<reference evidence="2" key="1">
    <citation type="journal article" date="2019" name="J. Bacteriol.">
        <title>A Mutagenic Screen Identifies a TonB-Dependent Receptor Required for the Lanthanide Metal Switch in the Type I Methanotroph 'Methylotuvimicrobium buryatense' 5GB1C.</title>
        <authorList>
            <person name="Groom J.D."/>
            <person name="Ford S.M."/>
            <person name="Pesesky M.W."/>
            <person name="Lidstrom M.E."/>
        </authorList>
    </citation>
    <scope>NUCLEOTIDE SEQUENCE [LARGE SCALE GENOMIC DNA]</scope>
    <source>
        <strain evidence="2">5GB1C</strain>
    </source>
</reference>
<sequence length="90" mass="9689">MARLGSEKNPIIVCVQNSKRGEYVAETCASQGWHYIIGIEPDKPEDITDLERALNPPEPAKSDKVGRNDPCPCGSGKKYKKCCGAAGILA</sequence>
<proteinExistence type="predicted"/>
<dbReference type="PANTHER" id="PTHR33747:SF1">
    <property type="entry name" value="ADENYLATE CYCLASE-ASSOCIATED CAP C-TERMINAL DOMAIN-CONTAINING PROTEIN"/>
    <property type="match status" value="1"/>
</dbReference>
<dbReference type="AlphaFoldDB" id="A0A4P9UIY1"/>
<dbReference type="OrthoDB" id="570299at2"/>
<accession>A0A4P9UIY1</accession>
<protein>
    <recommendedName>
        <fullName evidence="3">Zinc chelation protein SecC</fullName>
    </recommendedName>
</protein>
<dbReference type="Pfam" id="PF02810">
    <property type="entry name" value="SEC-C"/>
    <property type="match status" value="1"/>
</dbReference>